<accession>H7EJC3</accession>
<reference evidence="2 3" key="1">
    <citation type="submission" date="2011-09" db="EMBL/GenBank/DDBJ databases">
        <title>The draft genome of Treponema saccharophilum DSM 2985.</title>
        <authorList>
            <consortium name="US DOE Joint Genome Institute (JGI-PGF)"/>
            <person name="Lucas S."/>
            <person name="Copeland A."/>
            <person name="Lapidus A."/>
            <person name="Glavina del Rio T."/>
            <person name="Dalin E."/>
            <person name="Tice H."/>
            <person name="Bruce D."/>
            <person name="Goodwin L."/>
            <person name="Pitluck S."/>
            <person name="Peters L."/>
            <person name="Kyrpides N."/>
            <person name="Mavromatis K."/>
            <person name="Ivanova N."/>
            <person name="Markowitz V."/>
            <person name="Cheng J.-F."/>
            <person name="Hugenholtz P."/>
            <person name="Woyke T."/>
            <person name="Wu D."/>
            <person name="Gronow S."/>
            <person name="Wellnitz S."/>
            <person name="Brambilla E."/>
            <person name="Klenk H.-P."/>
            <person name="Eisen J.A."/>
        </authorList>
    </citation>
    <scope>NUCLEOTIDE SEQUENCE [LARGE SCALE GENOMIC DNA]</scope>
    <source>
        <strain evidence="2 3">DSM 2985</strain>
    </source>
</reference>
<dbReference type="AlphaFoldDB" id="H7EJC3"/>
<dbReference type="RefSeq" id="WP_002703410.1">
    <property type="nucleotide sequence ID" value="NZ_AGRW01000041.1"/>
</dbReference>
<comment type="caution">
    <text evidence="2">The sequence shown here is derived from an EMBL/GenBank/DDBJ whole genome shotgun (WGS) entry which is preliminary data.</text>
</comment>
<dbReference type="eggNOG" id="ENOG5033D8T">
    <property type="taxonomic scope" value="Bacteria"/>
</dbReference>
<organism evidence="2 3">
    <name type="scientific">Treponema saccharophilum DSM 2985</name>
    <dbReference type="NCBI Taxonomy" id="907348"/>
    <lineage>
        <taxon>Bacteria</taxon>
        <taxon>Pseudomonadati</taxon>
        <taxon>Spirochaetota</taxon>
        <taxon>Spirochaetia</taxon>
        <taxon>Spirochaetales</taxon>
        <taxon>Treponemataceae</taxon>
        <taxon>Treponema</taxon>
    </lineage>
</organism>
<dbReference type="STRING" id="907348.TresaDRAFT_1548"/>
<evidence type="ECO:0000259" key="1">
    <source>
        <dbReference type="Pfam" id="PF17032"/>
    </source>
</evidence>
<name>H7EJC3_9SPIR</name>
<gene>
    <name evidence="2" type="ORF">TresaDRAFT_1548</name>
</gene>
<evidence type="ECO:0000313" key="2">
    <source>
        <dbReference type="EMBL" id="EIC02284.1"/>
    </source>
</evidence>
<evidence type="ECO:0000313" key="3">
    <source>
        <dbReference type="Proteomes" id="UP000003571"/>
    </source>
</evidence>
<protein>
    <recommendedName>
        <fullName evidence="1">Zinc-ribbon 15 domain-containing protein</fullName>
    </recommendedName>
</protein>
<sequence length="79" mass="8851">MFFLVGAQTYSHELGFYKKEGTCPGCGRTINLGIARYSAWLTVFFVPCIPLSIKYYKYCPDCGISAQITRKEAKSLLGQ</sequence>
<dbReference type="EMBL" id="AGRW01000041">
    <property type="protein sequence ID" value="EIC02284.1"/>
    <property type="molecule type" value="Genomic_DNA"/>
</dbReference>
<dbReference type="PATRIC" id="fig|907348.3.peg.1007"/>
<dbReference type="OrthoDB" id="4272428at2"/>
<keyword evidence="3" id="KW-1185">Reference proteome</keyword>
<dbReference type="InterPro" id="IPR031493">
    <property type="entry name" value="Zinc_ribbon_15"/>
</dbReference>
<proteinExistence type="predicted"/>
<feature type="domain" description="Zinc-ribbon 15" evidence="1">
    <location>
        <begin position="22"/>
        <end position="68"/>
    </location>
</feature>
<dbReference type="Proteomes" id="UP000003571">
    <property type="component" value="Unassembled WGS sequence"/>
</dbReference>
<dbReference type="Pfam" id="PF17032">
    <property type="entry name" value="Zn_ribbon_15"/>
    <property type="match status" value="1"/>
</dbReference>